<proteinExistence type="predicted"/>
<dbReference type="EMBL" id="CP017641">
    <property type="protein sequence ID" value="APZ90921.1"/>
    <property type="molecule type" value="Genomic_DNA"/>
</dbReference>
<dbReference type="SUPFAM" id="SSF53335">
    <property type="entry name" value="S-adenosyl-L-methionine-dependent methyltransferases"/>
    <property type="match status" value="1"/>
</dbReference>
<keyword evidence="2" id="KW-0808">Transferase</keyword>
<dbReference type="Gene3D" id="3.40.50.150">
    <property type="entry name" value="Vaccinia Virus protein VP39"/>
    <property type="match status" value="1"/>
</dbReference>
<evidence type="ECO:0000259" key="1">
    <source>
        <dbReference type="Pfam" id="PF13649"/>
    </source>
</evidence>
<evidence type="ECO:0000313" key="2">
    <source>
        <dbReference type="EMBL" id="APZ90921.1"/>
    </source>
</evidence>
<dbReference type="PANTHER" id="PTHR43464:SF23">
    <property type="entry name" value="JUVENILE HORMONE ACID O-METHYLTRANSFERASE"/>
    <property type="match status" value="1"/>
</dbReference>
<dbReference type="OrthoDB" id="9811589at2"/>
<dbReference type="AlphaFoldDB" id="A0A1P8WA51"/>
<reference evidence="2 3" key="1">
    <citation type="journal article" date="2016" name="Front. Microbiol.">
        <title>Fuerstia marisgermanicae gen. nov., sp. nov., an Unusual Member of the Phylum Planctomycetes from the German Wadden Sea.</title>
        <authorList>
            <person name="Kohn T."/>
            <person name="Heuer A."/>
            <person name="Jogler M."/>
            <person name="Vollmers J."/>
            <person name="Boedeker C."/>
            <person name="Bunk B."/>
            <person name="Rast P."/>
            <person name="Borchert D."/>
            <person name="Glockner I."/>
            <person name="Freese H.M."/>
            <person name="Klenk H.P."/>
            <person name="Overmann J."/>
            <person name="Kaster A.K."/>
            <person name="Rohde M."/>
            <person name="Wiegand S."/>
            <person name="Jogler C."/>
        </authorList>
    </citation>
    <scope>NUCLEOTIDE SEQUENCE [LARGE SCALE GENOMIC DNA]</scope>
    <source>
        <strain evidence="2 3">NH11</strain>
    </source>
</reference>
<dbReference type="InterPro" id="IPR041698">
    <property type="entry name" value="Methyltransf_25"/>
</dbReference>
<keyword evidence="2" id="KW-0489">Methyltransferase</keyword>
<dbReference type="Pfam" id="PF13649">
    <property type="entry name" value="Methyltransf_25"/>
    <property type="match status" value="1"/>
</dbReference>
<organism evidence="2 3">
    <name type="scientific">Fuerstiella marisgermanici</name>
    <dbReference type="NCBI Taxonomy" id="1891926"/>
    <lineage>
        <taxon>Bacteria</taxon>
        <taxon>Pseudomonadati</taxon>
        <taxon>Planctomycetota</taxon>
        <taxon>Planctomycetia</taxon>
        <taxon>Planctomycetales</taxon>
        <taxon>Planctomycetaceae</taxon>
        <taxon>Fuerstiella</taxon>
    </lineage>
</organism>
<sequence length="260" mass="29656">MTYAVDCYDHPQYWDLAFGEDTKLEADFIVAAAKKYCDFEPQRLLEPGCGGGRLLLELASRGYLVEGWDLSEAAVQYANQQLAKQNLQGQAAVADMQNATPTEPADVAYCLVNTFRHLLTEESAIAHLKTVAAALRPGGLYIVGMHMLPPDADEDDEEEWAVEVDDVTIEIKLDVTFCCRRTRRETLRFEMIVKDSAGRPQHEFQTDYDMRLYEAEEARSLFEKVGDFELLDVYDFWYDIDEPLELSDELGDTVFVLRRK</sequence>
<dbReference type="InterPro" id="IPR029063">
    <property type="entry name" value="SAM-dependent_MTases_sf"/>
</dbReference>
<keyword evidence="2" id="KW-0830">Ubiquinone</keyword>
<dbReference type="Proteomes" id="UP000187735">
    <property type="component" value="Chromosome"/>
</dbReference>
<gene>
    <name evidence="2" type="ORF">Fuma_00505</name>
</gene>
<protein>
    <submittedName>
        <fullName evidence="2">Bifunctional 3-demethylubiquinone-9 3-methyltransferase/ 2-octaprenyl-6-hydroxy phenol methylase</fullName>
    </submittedName>
</protein>
<accession>A0A1P8WA51</accession>
<feature type="domain" description="Methyltransferase" evidence="1">
    <location>
        <begin position="45"/>
        <end position="139"/>
    </location>
</feature>
<dbReference type="GO" id="GO:0032259">
    <property type="term" value="P:methylation"/>
    <property type="evidence" value="ECO:0007669"/>
    <property type="project" value="UniProtKB-KW"/>
</dbReference>
<dbReference type="KEGG" id="fmr:Fuma_00505"/>
<keyword evidence="3" id="KW-1185">Reference proteome</keyword>
<evidence type="ECO:0000313" key="3">
    <source>
        <dbReference type="Proteomes" id="UP000187735"/>
    </source>
</evidence>
<dbReference type="PANTHER" id="PTHR43464">
    <property type="entry name" value="METHYLTRANSFERASE"/>
    <property type="match status" value="1"/>
</dbReference>
<name>A0A1P8WA51_9PLAN</name>
<dbReference type="GO" id="GO:0010420">
    <property type="term" value="F:polyprenyldihydroxybenzoate methyltransferase activity"/>
    <property type="evidence" value="ECO:0007669"/>
    <property type="project" value="TreeGrafter"/>
</dbReference>
<dbReference type="RefSeq" id="WP_077022747.1">
    <property type="nucleotide sequence ID" value="NZ_CP017641.1"/>
</dbReference>
<dbReference type="Gene3D" id="2.20.25.110">
    <property type="entry name" value="S-adenosyl-L-methionine-dependent methyltransferases"/>
    <property type="match status" value="1"/>
</dbReference>
<dbReference type="CDD" id="cd02440">
    <property type="entry name" value="AdoMet_MTases"/>
    <property type="match status" value="1"/>
</dbReference>